<dbReference type="GO" id="GO:0016787">
    <property type="term" value="F:hydrolase activity"/>
    <property type="evidence" value="ECO:0007669"/>
    <property type="project" value="UniProtKB-KW"/>
</dbReference>
<proteinExistence type="predicted"/>
<dbReference type="Proteomes" id="UP000662939">
    <property type="component" value="Chromosome"/>
</dbReference>
<name>A0A895XK51_9ACTN</name>
<evidence type="ECO:0000256" key="1">
    <source>
        <dbReference type="SAM" id="MobiDB-lite"/>
    </source>
</evidence>
<feature type="domain" description="SGNH hydrolase-type esterase" evidence="2">
    <location>
        <begin position="10"/>
        <end position="183"/>
    </location>
</feature>
<dbReference type="RefSeq" id="WP_213171425.1">
    <property type="nucleotide sequence ID" value="NZ_CP070496.1"/>
</dbReference>
<accession>A0A895XK51</accession>
<feature type="compositionally biased region" description="Acidic residues" evidence="1">
    <location>
        <begin position="256"/>
        <end position="270"/>
    </location>
</feature>
<dbReference type="SUPFAM" id="SSF52266">
    <property type="entry name" value="SGNH hydrolase"/>
    <property type="match status" value="1"/>
</dbReference>
<dbReference type="PANTHER" id="PTHR43784:SF2">
    <property type="entry name" value="GDSL-LIKE LIPASE_ACYLHYDROLASE, PUTATIVE (AFU_ORTHOLOGUE AFUA_2G00820)-RELATED"/>
    <property type="match status" value="1"/>
</dbReference>
<dbReference type="InterPro" id="IPR013830">
    <property type="entry name" value="SGNH_hydro"/>
</dbReference>
<dbReference type="Pfam" id="PF13472">
    <property type="entry name" value="Lipase_GDSL_2"/>
    <property type="match status" value="1"/>
</dbReference>
<keyword evidence="4" id="KW-1185">Reference proteome</keyword>
<gene>
    <name evidence="3" type="ORF">JQS30_00270</name>
</gene>
<keyword evidence="3" id="KW-0378">Hydrolase</keyword>
<dbReference type="EMBL" id="CP070496">
    <property type="protein sequence ID" value="QSB05417.1"/>
    <property type="molecule type" value="Genomic_DNA"/>
</dbReference>
<protein>
    <submittedName>
        <fullName evidence="3">SGNH/GDSL hydrolase family protein</fullName>
    </submittedName>
</protein>
<dbReference type="InterPro" id="IPR036514">
    <property type="entry name" value="SGNH_hydro_sf"/>
</dbReference>
<evidence type="ECO:0000259" key="2">
    <source>
        <dbReference type="Pfam" id="PF13472"/>
    </source>
</evidence>
<sequence length="270" mass="30259">MTSGIGRFIAVGDSFTEGLSDQRADGSFRGWADLVARQLADDNAELAYANLAVRGRLFDEVVDQQVPEAIKQHPDLVSFCAGINDALRPGFHAHSFATRLHEVVRLLKASGADVILFTSADMKPIFPGAGAFKKRFITMNEAIGRVARRHNALLVDVWDDKEFRDPRYWNDDRLHYSPLGHKRIAARACQQLDIKFPDEWLLSPQLDGDERPAYAVNSFMWAGKYLAPWVKRRLTKTSSGDDVQPKRPVLSPVDPTEFDDPLPEEDSPKG</sequence>
<dbReference type="AlphaFoldDB" id="A0A895XK51"/>
<dbReference type="KEGG" id="nav:JQS30_00270"/>
<dbReference type="CDD" id="cd01832">
    <property type="entry name" value="SGNH_hydrolase_like_1"/>
    <property type="match status" value="1"/>
</dbReference>
<dbReference type="Gene3D" id="3.40.50.1110">
    <property type="entry name" value="SGNH hydrolase"/>
    <property type="match status" value="1"/>
</dbReference>
<dbReference type="PANTHER" id="PTHR43784">
    <property type="entry name" value="GDSL-LIKE LIPASE/ACYLHYDROLASE, PUTATIVE (AFU_ORTHOLOGUE AFUA_2G00820)-RELATED"/>
    <property type="match status" value="1"/>
</dbReference>
<feature type="region of interest" description="Disordered" evidence="1">
    <location>
        <begin position="236"/>
        <end position="270"/>
    </location>
</feature>
<evidence type="ECO:0000313" key="3">
    <source>
        <dbReference type="EMBL" id="QSB05417.1"/>
    </source>
</evidence>
<evidence type="ECO:0000313" key="4">
    <source>
        <dbReference type="Proteomes" id="UP000662939"/>
    </source>
</evidence>
<dbReference type="InterPro" id="IPR053140">
    <property type="entry name" value="GDSL_Rv0518-like"/>
</dbReference>
<organism evidence="3 4">
    <name type="scientific">Natronoglycomyces albus</name>
    <dbReference type="NCBI Taxonomy" id="2811108"/>
    <lineage>
        <taxon>Bacteria</taxon>
        <taxon>Bacillati</taxon>
        <taxon>Actinomycetota</taxon>
        <taxon>Actinomycetes</taxon>
        <taxon>Glycomycetales</taxon>
        <taxon>Glycomycetaceae</taxon>
        <taxon>Natronoglycomyces</taxon>
    </lineage>
</organism>
<reference evidence="3" key="1">
    <citation type="submission" date="2021-02" db="EMBL/GenBank/DDBJ databases">
        <title>Natronoglycomyces albus gen. nov., sp. nov, a haloalkaliphilic actinobacterium from a soda solonchak soil.</title>
        <authorList>
            <person name="Sorokin D.Y."/>
            <person name="Khijniak T.V."/>
            <person name="Zakharycheva A.P."/>
            <person name="Boueva O.V."/>
            <person name="Ariskina E.V."/>
            <person name="Hahnke R.L."/>
            <person name="Bunk B."/>
            <person name="Sproer C."/>
            <person name="Schumann P."/>
            <person name="Evtushenko L.I."/>
            <person name="Kublanov I.V."/>
        </authorList>
    </citation>
    <scope>NUCLEOTIDE SEQUENCE</scope>
    <source>
        <strain evidence="3">DSM 106290</strain>
    </source>
</reference>